<proteinExistence type="predicted"/>
<dbReference type="Proteomes" id="UP000606494">
    <property type="component" value="Unassembled WGS sequence"/>
</dbReference>
<protein>
    <recommendedName>
        <fullName evidence="3">DKNYY family protein</fullName>
    </recommendedName>
</protein>
<organism evidence="1 2">
    <name type="scientific">Sphingobacterium arenae</name>
    <dbReference type="NCBI Taxonomy" id="1280598"/>
    <lineage>
        <taxon>Bacteria</taxon>
        <taxon>Pseudomonadati</taxon>
        <taxon>Bacteroidota</taxon>
        <taxon>Sphingobacteriia</taxon>
        <taxon>Sphingobacteriales</taxon>
        <taxon>Sphingobacteriaceae</taxon>
        <taxon>Sphingobacterium</taxon>
    </lineage>
</organism>
<dbReference type="RefSeq" id="WP_190307581.1">
    <property type="nucleotide sequence ID" value="NZ_JACNYK010000001.1"/>
</dbReference>
<evidence type="ECO:0008006" key="3">
    <source>
        <dbReference type="Google" id="ProtNLM"/>
    </source>
</evidence>
<accession>A0ABR7XZF7</accession>
<reference evidence="1 2" key="1">
    <citation type="submission" date="2020-08" db="EMBL/GenBank/DDBJ databases">
        <title>Sphingobacterium sp. DN00404 isolated from aquaculture water.</title>
        <authorList>
            <person name="Zhang M."/>
        </authorList>
    </citation>
    <scope>NUCLEOTIDE SEQUENCE [LARGE SCALE GENOMIC DNA]</scope>
    <source>
        <strain evidence="1 2">KCTC 32294</strain>
    </source>
</reference>
<gene>
    <name evidence="1" type="ORF">H8B17_02500</name>
</gene>
<sequence length="409" mass="48668">MGVLGSKGFYSLIAIAFTLVSFFQNIGYGQDFSKTRSARFGVKFKAPKEFRMFNNDDEPFREYFFYTTKPDDRRRNILPDFYLVNKDSSILILAETYGYSPMEPDIFNRYWIDPNRLAFNHALGSSDTTDRSIEYYSAGRRRYSRADWIAEFTRDLGSRNTFGDYLYNRCLVINKHDQVFLQVTYLFKESARDKVDKVLHTTRRMFRFEDRPAAAPASIARNLEKHYVEVDADILEDSLVHRWNEGKIYDNQYHFWGEDLAFERDGMVISVKFPTNDKWPYMNHIYQERMDTASNRVRWDVANKDHHRFLALARFTPYKCTVSETSELNADEAYIFDFSHDRDDLYRGTYQDCKVIVFHKRNVGSVIVKYYYRSRDGEKVDRLMESTWGKIRFRGRAFFDGLEGRFYPY</sequence>
<keyword evidence="2" id="KW-1185">Reference proteome</keyword>
<evidence type="ECO:0000313" key="2">
    <source>
        <dbReference type="Proteomes" id="UP000606494"/>
    </source>
</evidence>
<evidence type="ECO:0000313" key="1">
    <source>
        <dbReference type="EMBL" id="MBD1424440.1"/>
    </source>
</evidence>
<comment type="caution">
    <text evidence="1">The sequence shown here is derived from an EMBL/GenBank/DDBJ whole genome shotgun (WGS) entry which is preliminary data.</text>
</comment>
<name>A0ABR7XZF7_9SPHI</name>
<dbReference type="EMBL" id="JACNYK010000001">
    <property type="protein sequence ID" value="MBD1424440.1"/>
    <property type="molecule type" value="Genomic_DNA"/>
</dbReference>